<organism evidence="1 2">
    <name type="scientific">Camelimonas fluminis</name>
    <dbReference type="NCBI Taxonomy" id="1576911"/>
    <lineage>
        <taxon>Bacteria</taxon>
        <taxon>Pseudomonadati</taxon>
        <taxon>Pseudomonadota</taxon>
        <taxon>Alphaproteobacteria</taxon>
        <taxon>Hyphomicrobiales</taxon>
        <taxon>Chelatococcaceae</taxon>
        <taxon>Camelimonas</taxon>
    </lineage>
</organism>
<evidence type="ECO:0000313" key="2">
    <source>
        <dbReference type="Proteomes" id="UP001595704"/>
    </source>
</evidence>
<protein>
    <submittedName>
        <fullName evidence="1">Uncharacterized protein</fullName>
    </submittedName>
</protein>
<sequence>MFISDSKDLNMAAHIDFDTFARLSFSIMNGNNKFHDAPYLQVLAAVLQNVCSIPGRNQIINLPPRFLNSFVSTNGSRVLPNQPAITDFIQLGDA</sequence>
<proteinExistence type="predicted"/>
<dbReference type="EMBL" id="JBHRYC010000119">
    <property type="protein sequence ID" value="MFC3640143.1"/>
    <property type="molecule type" value="Genomic_DNA"/>
</dbReference>
<gene>
    <name evidence="1" type="ORF">ACFONL_22660</name>
</gene>
<keyword evidence="2" id="KW-1185">Reference proteome</keyword>
<reference evidence="2" key="1">
    <citation type="journal article" date="2019" name="Int. J. Syst. Evol. Microbiol.">
        <title>The Global Catalogue of Microorganisms (GCM) 10K type strain sequencing project: providing services to taxonomists for standard genome sequencing and annotation.</title>
        <authorList>
            <consortium name="The Broad Institute Genomics Platform"/>
            <consortium name="The Broad Institute Genome Sequencing Center for Infectious Disease"/>
            <person name="Wu L."/>
            <person name="Ma J."/>
        </authorList>
    </citation>
    <scope>NUCLEOTIDE SEQUENCE [LARGE SCALE GENOMIC DNA]</scope>
    <source>
        <strain evidence="2">KCTC 42282</strain>
    </source>
</reference>
<evidence type="ECO:0000313" key="1">
    <source>
        <dbReference type="EMBL" id="MFC3640143.1"/>
    </source>
</evidence>
<name>A0ABV7UNT9_9HYPH</name>
<comment type="caution">
    <text evidence="1">The sequence shown here is derived from an EMBL/GenBank/DDBJ whole genome shotgun (WGS) entry which is preliminary data.</text>
</comment>
<accession>A0ABV7UNT9</accession>
<dbReference type="Proteomes" id="UP001595704">
    <property type="component" value="Unassembled WGS sequence"/>
</dbReference>
<dbReference type="RefSeq" id="WP_191321380.1">
    <property type="nucleotide sequence ID" value="NZ_BNCG01000072.1"/>
</dbReference>